<organism evidence="4 5">
    <name type="scientific">Deinococcus rubellus</name>
    <dbReference type="NCBI Taxonomy" id="1889240"/>
    <lineage>
        <taxon>Bacteria</taxon>
        <taxon>Thermotogati</taxon>
        <taxon>Deinococcota</taxon>
        <taxon>Deinococci</taxon>
        <taxon>Deinococcales</taxon>
        <taxon>Deinococcaceae</taxon>
        <taxon>Deinococcus</taxon>
    </lineage>
</organism>
<dbReference type="Proteomes" id="UP001060261">
    <property type="component" value="Chromosome"/>
</dbReference>
<keyword evidence="5" id="KW-1185">Reference proteome</keyword>
<proteinExistence type="inferred from homology"/>
<feature type="active site" description="Cysteine persulfide intermediate" evidence="3">
    <location>
        <position position="110"/>
    </location>
</feature>
<accession>A0ABY5YIP6</accession>
<comment type="function">
    <text evidence="3">Required for formate dehydrogenase (FDH) activity. Acts as a sulfur carrier protein that transfers sulfur from IscS to the molybdenum cofactor prior to its insertion into FDH.</text>
</comment>
<dbReference type="SUPFAM" id="SSF53927">
    <property type="entry name" value="Cytidine deaminase-like"/>
    <property type="match status" value="1"/>
</dbReference>
<dbReference type="InterPro" id="IPR016193">
    <property type="entry name" value="Cytidine_deaminase-like"/>
</dbReference>
<dbReference type="PANTHER" id="PTHR30592">
    <property type="entry name" value="FORMATE DEHYDROGENASE"/>
    <property type="match status" value="1"/>
</dbReference>
<dbReference type="EMBL" id="CP104213">
    <property type="protein sequence ID" value="UWX64982.1"/>
    <property type="molecule type" value="Genomic_DNA"/>
</dbReference>
<reference evidence="4" key="1">
    <citation type="submission" date="2022-09" db="EMBL/GenBank/DDBJ databases">
        <title>genome sequence of Deinococcus rubellus.</title>
        <authorList>
            <person name="Srinivasan S."/>
        </authorList>
    </citation>
    <scope>NUCLEOTIDE SEQUENCE</scope>
    <source>
        <strain evidence="4">Ant6</strain>
    </source>
</reference>
<dbReference type="Pfam" id="PF02634">
    <property type="entry name" value="FdhD-NarQ"/>
    <property type="match status" value="1"/>
</dbReference>
<comment type="similarity">
    <text evidence="3">Belongs to the FdhD family.</text>
</comment>
<sequence length="269" mass="27690">MPVGSATSPVETYRNAEFSAESDLLAVEEPLELRVGGDEGGAEEAFTLSVMMRTPGQDRELVTGWLWAEGLTDAVDDLAFSADTPNVVTLQGDSGRLRGAARATLTSAACGVCGSGSVERLSVRAAPPVWTAGTLDPALILALPERLLSDQPGFAATGGLHAAGLFTPDGTLLCIFEDVGRHNAVDKVVGWAARHGGLPLSDRILVTSSRAGFEIVQKSALAGVAVTVTVGAASSLAADTAGALGLTLVGFVRAGRFNVYAGAQRMKRI</sequence>
<protein>
    <recommendedName>
        <fullName evidence="3">Sulfur carrier protein FdhD</fullName>
    </recommendedName>
</protein>
<keyword evidence="1 3" id="KW-0963">Cytoplasm</keyword>
<dbReference type="PANTHER" id="PTHR30592:SF1">
    <property type="entry name" value="SULFUR CARRIER PROTEIN FDHD"/>
    <property type="match status" value="1"/>
</dbReference>
<dbReference type="HAMAP" id="MF_00187">
    <property type="entry name" value="FdhD"/>
    <property type="match status" value="1"/>
</dbReference>
<evidence type="ECO:0000313" key="4">
    <source>
        <dbReference type="EMBL" id="UWX64982.1"/>
    </source>
</evidence>
<dbReference type="NCBIfam" id="TIGR00129">
    <property type="entry name" value="fdhD_narQ"/>
    <property type="match status" value="1"/>
</dbReference>
<keyword evidence="2 3" id="KW-0501">Molybdenum cofactor biosynthesis</keyword>
<dbReference type="PIRSF" id="PIRSF015626">
    <property type="entry name" value="FdhD"/>
    <property type="match status" value="1"/>
</dbReference>
<evidence type="ECO:0000256" key="3">
    <source>
        <dbReference type="HAMAP-Rule" id="MF_00187"/>
    </source>
</evidence>
<comment type="subcellular location">
    <subcellularLocation>
        <location evidence="3">Cytoplasm</location>
    </subcellularLocation>
</comment>
<evidence type="ECO:0000256" key="1">
    <source>
        <dbReference type="ARBA" id="ARBA00022490"/>
    </source>
</evidence>
<feature type="binding site" evidence="3">
    <location>
        <begin position="251"/>
        <end position="256"/>
    </location>
    <ligand>
        <name>Mo-bis(molybdopterin guanine dinucleotide)</name>
        <dbReference type="ChEBI" id="CHEBI:60539"/>
    </ligand>
</feature>
<dbReference type="Gene3D" id="3.40.140.10">
    <property type="entry name" value="Cytidine Deaminase, domain 2"/>
    <property type="match status" value="1"/>
</dbReference>
<name>A0ABY5YIP6_9DEIO</name>
<dbReference type="InterPro" id="IPR003786">
    <property type="entry name" value="FdhD"/>
</dbReference>
<gene>
    <name evidence="3 4" type="primary">fdhD</name>
    <name evidence="4" type="ORF">N0D28_04810</name>
</gene>
<evidence type="ECO:0000313" key="5">
    <source>
        <dbReference type="Proteomes" id="UP001060261"/>
    </source>
</evidence>
<dbReference type="RefSeq" id="WP_260561240.1">
    <property type="nucleotide sequence ID" value="NZ_CP104213.1"/>
</dbReference>
<dbReference type="Gene3D" id="3.10.20.10">
    <property type="match status" value="1"/>
</dbReference>
<evidence type="ECO:0000256" key="2">
    <source>
        <dbReference type="ARBA" id="ARBA00023150"/>
    </source>
</evidence>